<reference evidence="1 2" key="1">
    <citation type="submission" date="2024-06" db="EMBL/GenBank/DDBJ databases">
        <title>The Natural Products Discovery Center: Release of the First 8490 Sequenced Strains for Exploring Actinobacteria Biosynthetic Diversity.</title>
        <authorList>
            <person name="Kalkreuter E."/>
            <person name="Kautsar S.A."/>
            <person name="Yang D."/>
            <person name="Bader C.D."/>
            <person name="Teijaro C.N."/>
            <person name="Fluegel L."/>
            <person name="Davis C.M."/>
            <person name="Simpson J.R."/>
            <person name="Lauterbach L."/>
            <person name="Steele A.D."/>
            <person name="Gui C."/>
            <person name="Meng S."/>
            <person name="Li G."/>
            <person name="Viehrig K."/>
            <person name="Ye F."/>
            <person name="Su P."/>
            <person name="Kiefer A.F."/>
            <person name="Nichols A."/>
            <person name="Cepeda A.J."/>
            <person name="Yan W."/>
            <person name="Fan B."/>
            <person name="Jiang Y."/>
            <person name="Adhikari A."/>
            <person name="Zheng C.-J."/>
            <person name="Schuster L."/>
            <person name="Cowan T.M."/>
            <person name="Smanski M.J."/>
            <person name="Chevrette M.G."/>
            <person name="De Carvalho L.P.S."/>
            <person name="Shen B."/>
        </authorList>
    </citation>
    <scope>NUCLEOTIDE SEQUENCE [LARGE SCALE GENOMIC DNA]</scope>
    <source>
        <strain evidence="1 2">NPDC006286</strain>
    </source>
</reference>
<gene>
    <name evidence="1" type="ORF">ABZ071_35970</name>
</gene>
<evidence type="ECO:0000313" key="2">
    <source>
        <dbReference type="Proteomes" id="UP001550348"/>
    </source>
</evidence>
<dbReference type="EMBL" id="JBEXRX010000346">
    <property type="protein sequence ID" value="MEU0157153.1"/>
    <property type="molecule type" value="Genomic_DNA"/>
</dbReference>
<keyword evidence="2" id="KW-1185">Reference proteome</keyword>
<feature type="non-terminal residue" evidence="1">
    <location>
        <position position="1"/>
    </location>
</feature>
<sequence>ILAADALKPWQHQSWIFIRDPDFAAKATRVLDLYARGAAPAWPGAAIATRRRRSDGREEGE</sequence>
<organism evidence="1 2">
    <name type="scientific">Micromonospora fulviviridis</name>
    <dbReference type="NCBI Taxonomy" id="47860"/>
    <lineage>
        <taxon>Bacteria</taxon>
        <taxon>Bacillati</taxon>
        <taxon>Actinomycetota</taxon>
        <taxon>Actinomycetes</taxon>
        <taxon>Micromonosporales</taxon>
        <taxon>Micromonosporaceae</taxon>
        <taxon>Micromonospora</taxon>
    </lineage>
</organism>
<comment type="caution">
    <text evidence="1">The sequence shown here is derived from an EMBL/GenBank/DDBJ whole genome shotgun (WGS) entry which is preliminary data.</text>
</comment>
<name>A0ABV2VWK2_9ACTN</name>
<proteinExistence type="predicted"/>
<evidence type="ECO:0000313" key="1">
    <source>
        <dbReference type="EMBL" id="MEU0157153.1"/>
    </source>
</evidence>
<dbReference type="RefSeq" id="WP_355668613.1">
    <property type="nucleotide sequence ID" value="NZ_JBEXRX010000346.1"/>
</dbReference>
<accession>A0ABV2VWK2</accession>
<protein>
    <submittedName>
        <fullName evidence="1">Uncharacterized protein</fullName>
    </submittedName>
</protein>
<dbReference type="Proteomes" id="UP001550348">
    <property type="component" value="Unassembled WGS sequence"/>
</dbReference>